<sequence length="74" mass="7630">MPSPLHTSLTVNFTTTVRLKRGRDGLASYRCCEFSICVDAGSADAHLSSASLHGGFVSGTSLLLQSSGGDGPET</sequence>
<dbReference type="EMBL" id="VSRR010094972">
    <property type="protein sequence ID" value="MPC93474.1"/>
    <property type="molecule type" value="Genomic_DNA"/>
</dbReference>
<comment type="caution">
    <text evidence="1">The sequence shown here is derived from an EMBL/GenBank/DDBJ whole genome shotgun (WGS) entry which is preliminary data.</text>
</comment>
<proteinExistence type="predicted"/>
<evidence type="ECO:0000313" key="2">
    <source>
        <dbReference type="Proteomes" id="UP000324222"/>
    </source>
</evidence>
<reference evidence="1 2" key="1">
    <citation type="submission" date="2019-05" db="EMBL/GenBank/DDBJ databases">
        <title>Another draft genome of Portunus trituberculatus and its Hox gene families provides insights of decapod evolution.</title>
        <authorList>
            <person name="Jeong J.-H."/>
            <person name="Song I."/>
            <person name="Kim S."/>
            <person name="Choi T."/>
            <person name="Kim D."/>
            <person name="Ryu S."/>
            <person name="Kim W."/>
        </authorList>
    </citation>
    <scope>NUCLEOTIDE SEQUENCE [LARGE SCALE GENOMIC DNA]</scope>
    <source>
        <tissue evidence="1">Muscle</tissue>
    </source>
</reference>
<organism evidence="1 2">
    <name type="scientific">Portunus trituberculatus</name>
    <name type="common">Swimming crab</name>
    <name type="synonym">Neptunus trituberculatus</name>
    <dbReference type="NCBI Taxonomy" id="210409"/>
    <lineage>
        <taxon>Eukaryota</taxon>
        <taxon>Metazoa</taxon>
        <taxon>Ecdysozoa</taxon>
        <taxon>Arthropoda</taxon>
        <taxon>Crustacea</taxon>
        <taxon>Multicrustacea</taxon>
        <taxon>Malacostraca</taxon>
        <taxon>Eumalacostraca</taxon>
        <taxon>Eucarida</taxon>
        <taxon>Decapoda</taxon>
        <taxon>Pleocyemata</taxon>
        <taxon>Brachyura</taxon>
        <taxon>Eubrachyura</taxon>
        <taxon>Portunoidea</taxon>
        <taxon>Portunidae</taxon>
        <taxon>Portuninae</taxon>
        <taxon>Portunus</taxon>
    </lineage>
</organism>
<gene>
    <name evidence="1" type="ORF">E2C01_088602</name>
</gene>
<name>A0A5B7JMC1_PORTR</name>
<dbReference type="AlphaFoldDB" id="A0A5B7JMC1"/>
<accession>A0A5B7JMC1</accession>
<keyword evidence="2" id="KW-1185">Reference proteome</keyword>
<evidence type="ECO:0000313" key="1">
    <source>
        <dbReference type="EMBL" id="MPC93474.1"/>
    </source>
</evidence>
<dbReference type="Proteomes" id="UP000324222">
    <property type="component" value="Unassembled WGS sequence"/>
</dbReference>
<protein>
    <submittedName>
        <fullName evidence="1">Uncharacterized protein</fullName>
    </submittedName>
</protein>